<keyword evidence="1" id="KW-0472">Membrane</keyword>
<dbReference type="Proteomes" id="UP001201812">
    <property type="component" value="Unassembled WGS sequence"/>
</dbReference>
<feature type="transmembrane region" description="Helical" evidence="1">
    <location>
        <begin position="447"/>
        <end position="470"/>
    </location>
</feature>
<sequence>MLLYGIIVYLFFLAKETYETTSVTARNSSVSFIVAPTTPVPVTNSSATPQSSTQNPFACFKGTNYISGKPSGEKEPCSIDRNCFIITGKLPGYKHTRGCANEYIVSVCKKYNVYNSSAGCVNLDTDEIKGRLCCCSDHIVIVFIYLIDEYGAIKSSQRSLAKNKNNRSESLTNNATNKTTDRTLSKIRTHSEDGRLVVLFCKHKCLKERADISGWIRDFNEQHNSSELEGLTGFHFHFYRQPFPFYGIEAQLNSKLFALIYVVANRNFSYNHRDISKTKFLDWLSELENAAIVRPANYRELDSWLGKSREYCEGVLQEQKFVVLVHHLSQCRDYLLDNIARSFHNDTNITVIEVARPLTTESEVVLNWRLGGLSQQCRMIIVVHNNAFIEVNNDITPAQLYPFVKNWTNAGNCTFGVPRTVNTTLNEIQLQYLSEELLIKNIETNRVFILVGTIGGIAVVALAISIFWGLNGTSFVNKN</sequence>
<evidence type="ECO:0000313" key="3">
    <source>
        <dbReference type="EMBL" id="KAI1713435.1"/>
    </source>
</evidence>
<keyword evidence="1" id="KW-1133">Transmembrane helix</keyword>
<reference evidence="3" key="1">
    <citation type="submission" date="2022-01" db="EMBL/GenBank/DDBJ databases">
        <title>Genome Sequence Resource for Two Populations of Ditylenchus destructor, the Migratory Endoparasitic Phytonematode.</title>
        <authorList>
            <person name="Zhang H."/>
            <person name="Lin R."/>
            <person name="Xie B."/>
        </authorList>
    </citation>
    <scope>NUCLEOTIDE SEQUENCE</scope>
    <source>
        <strain evidence="3">BazhouSP</strain>
    </source>
</reference>
<proteinExistence type="predicted"/>
<organism evidence="3 4">
    <name type="scientific">Ditylenchus destructor</name>
    <dbReference type="NCBI Taxonomy" id="166010"/>
    <lineage>
        <taxon>Eukaryota</taxon>
        <taxon>Metazoa</taxon>
        <taxon>Ecdysozoa</taxon>
        <taxon>Nematoda</taxon>
        <taxon>Chromadorea</taxon>
        <taxon>Rhabditida</taxon>
        <taxon>Tylenchina</taxon>
        <taxon>Tylenchomorpha</taxon>
        <taxon>Sphaerularioidea</taxon>
        <taxon>Anguinidae</taxon>
        <taxon>Anguininae</taxon>
        <taxon>Ditylenchus</taxon>
    </lineage>
</organism>
<accession>A0AAD4R6L8</accession>
<keyword evidence="3" id="KW-0813">Transport</keyword>
<feature type="chain" id="PRO_5042062562" evidence="2">
    <location>
        <begin position="18"/>
        <end position="479"/>
    </location>
</feature>
<evidence type="ECO:0000256" key="1">
    <source>
        <dbReference type="SAM" id="Phobius"/>
    </source>
</evidence>
<dbReference type="GO" id="GO:0034220">
    <property type="term" value="P:monoatomic ion transmembrane transport"/>
    <property type="evidence" value="ECO:0007669"/>
    <property type="project" value="UniProtKB-KW"/>
</dbReference>
<keyword evidence="1" id="KW-0812">Transmembrane</keyword>
<keyword evidence="3" id="KW-0407">Ion channel</keyword>
<protein>
    <submittedName>
        <fullName evidence="3">Potassium channel regulatory protein sup-10</fullName>
    </submittedName>
</protein>
<keyword evidence="3" id="KW-0406">Ion transport</keyword>
<evidence type="ECO:0000256" key="2">
    <source>
        <dbReference type="SAM" id="SignalP"/>
    </source>
</evidence>
<dbReference type="AlphaFoldDB" id="A0AAD4R6L8"/>
<name>A0AAD4R6L8_9BILA</name>
<evidence type="ECO:0000313" key="4">
    <source>
        <dbReference type="Proteomes" id="UP001201812"/>
    </source>
</evidence>
<feature type="signal peptide" evidence="2">
    <location>
        <begin position="1"/>
        <end position="17"/>
    </location>
</feature>
<dbReference type="EMBL" id="JAKKPZ010000015">
    <property type="protein sequence ID" value="KAI1713435.1"/>
    <property type="molecule type" value="Genomic_DNA"/>
</dbReference>
<gene>
    <name evidence="3" type="ORF">DdX_08949</name>
</gene>
<keyword evidence="4" id="KW-1185">Reference proteome</keyword>
<comment type="caution">
    <text evidence="3">The sequence shown here is derived from an EMBL/GenBank/DDBJ whole genome shotgun (WGS) entry which is preliminary data.</text>
</comment>
<keyword evidence="2" id="KW-0732">Signal</keyword>